<dbReference type="RefSeq" id="WP_188780735.1">
    <property type="nucleotide sequence ID" value="NZ_BMKQ01000001.1"/>
</dbReference>
<dbReference type="AlphaFoldDB" id="A0A917BTK0"/>
<evidence type="ECO:0000313" key="2">
    <source>
        <dbReference type="EMBL" id="GGF56189.1"/>
    </source>
</evidence>
<protein>
    <submittedName>
        <fullName evidence="2">Uncharacterized protein</fullName>
    </submittedName>
</protein>
<name>A0A917BTK0_9ACTN</name>
<accession>A0A917BTK0</accession>
<organism evidence="2 3">
    <name type="scientific">Marmoricola endophyticus</name>
    <dbReference type="NCBI Taxonomy" id="2040280"/>
    <lineage>
        <taxon>Bacteria</taxon>
        <taxon>Bacillati</taxon>
        <taxon>Actinomycetota</taxon>
        <taxon>Actinomycetes</taxon>
        <taxon>Propionibacteriales</taxon>
        <taxon>Nocardioidaceae</taxon>
        <taxon>Marmoricola</taxon>
    </lineage>
</organism>
<evidence type="ECO:0000256" key="1">
    <source>
        <dbReference type="SAM" id="MobiDB-lite"/>
    </source>
</evidence>
<evidence type="ECO:0000313" key="3">
    <source>
        <dbReference type="Proteomes" id="UP000649179"/>
    </source>
</evidence>
<keyword evidence="3" id="KW-1185">Reference proteome</keyword>
<dbReference type="EMBL" id="BMKQ01000001">
    <property type="protein sequence ID" value="GGF56189.1"/>
    <property type="molecule type" value="Genomic_DNA"/>
</dbReference>
<reference evidence="2" key="2">
    <citation type="submission" date="2020-09" db="EMBL/GenBank/DDBJ databases">
        <authorList>
            <person name="Sun Q."/>
            <person name="Zhou Y."/>
        </authorList>
    </citation>
    <scope>NUCLEOTIDE SEQUENCE</scope>
    <source>
        <strain evidence="2">CGMCC 1.16067</strain>
    </source>
</reference>
<proteinExistence type="predicted"/>
<gene>
    <name evidence="2" type="ORF">GCM10011519_32660</name>
</gene>
<comment type="caution">
    <text evidence="2">The sequence shown here is derived from an EMBL/GenBank/DDBJ whole genome shotgun (WGS) entry which is preliminary data.</text>
</comment>
<dbReference type="Proteomes" id="UP000649179">
    <property type="component" value="Unassembled WGS sequence"/>
</dbReference>
<reference evidence="2" key="1">
    <citation type="journal article" date="2014" name="Int. J. Syst. Evol. Microbiol.">
        <title>Complete genome sequence of Corynebacterium casei LMG S-19264T (=DSM 44701T), isolated from a smear-ripened cheese.</title>
        <authorList>
            <consortium name="US DOE Joint Genome Institute (JGI-PGF)"/>
            <person name="Walter F."/>
            <person name="Albersmeier A."/>
            <person name="Kalinowski J."/>
            <person name="Ruckert C."/>
        </authorList>
    </citation>
    <scope>NUCLEOTIDE SEQUENCE</scope>
    <source>
        <strain evidence="2">CGMCC 1.16067</strain>
    </source>
</reference>
<feature type="region of interest" description="Disordered" evidence="1">
    <location>
        <begin position="1"/>
        <end position="33"/>
    </location>
</feature>
<sequence>MTPPPATPSNLGRSLAQARQAHATPTPSPGDLWRARWNDQAGVLLVLDSITTPRGAEEGGSQVNPGHLIRVAAVSLDSDADETAAVAAAETNTLHLELAVWVRNEATVPVRVLDYKLGELTADLMDLPPGDLNWGATDPRTIARARQRDLLDLLAEAEWAPSGTGNLDLDTVLKGADPRAVAAALGSVPRAAALRRGQVDLSQAEANSLAEVLQVPAATLLSATNPPLPEDLVAAMDLPEVRSLVHRLAARRDQDEVETWRTAAYGVQALAAREHNRRDVRWSARIIAYFDAQLGEQRGPDQ</sequence>